<dbReference type="EMBL" id="LXQE01000173">
    <property type="protein sequence ID" value="RCJ31524.1"/>
    <property type="molecule type" value="Genomic_DNA"/>
</dbReference>
<dbReference type="Proteomes" id="UP000252085">
    <property type="component" value="Unassembled WGS sequence"/>
</dbReference>
<protein>
    <submittedName>
        <fullName evidence="1">Uncharacterized protein</fullName>
    </submittedName>
</protein>
<sequence>MIEDRQQSHPNMLDNKAYLFVQIKLVKNSHFIDQPIGLWDFCQLHEEASIVKNHEDLADF</sequence>
<name>A0A367R7M1_NOSPU</name>
<organism evidence="1 2">
    <name type="scientific">Nostoc punctiforme NIES-2108</name>
    <dbReference type="NCBI Taxonomy" id="1356359"/>
    <lineage>
        <taxon>Bacteria</taxon>
        <taxon>Bacillati</taxon>
        <taxon>Cyanobacteriota</taxon>
        <taxon>Cyanophyceae</taxon>
        <taxon>Nostocales</taxon>
        <taxon>Nostocaceae</taxon>
        <taxon>Nostoc</taxon>
    </lineage>
</organism>
<proteinExistence type="predicted"/>
<accession>A0A367R7M1</accession>
<dbReference type="AlphaFoldDB" id="A0A367R7M1"/>
<evidence type="ECO:0000313" key="2">
    <source>
        <dbReference type="Proteomes" id="UP000252085"/>
    </source>
</evidence>
<reference evidence="2" key="1">
    <citation type="submission" date="2016-04" db="EMBL/GenBank/DDBJ databases">
        <authorList>
            <person name="Tabuchi Yagui T.R."/>
        </authorList>
    </citation>
    <scope>NUCLEOTIDE SEQUENCE [LARGE SCALE GENOMIC DNA]</scope>
</reference>
<comment type="caution">
    <text evidence="1">The sequence shown here is derived from an EMBL/GenBank/DDBJ whole genome shotgun (WGS) entry which is preliminary data.</text>
</comment>
<gene>
    <name evidence="1" type="ORF">A6769_30215</name>
</gene>
<evidence type="ECO:0000313" key="1">
    <source>
        <dbReference type="EMBL" id="RCJ31524.1"/>
    </source>
</evidence>